<reference evidence="1" key="1">
    <citation type="journal article" date="2016" name="Nat. Genet.">
        <title>A high-quality carrot genome assembly provides new insights into carotenoid accumulation and asterid genome evolution.</title>
        <authorList>
            <person name="Iorizzo M."/>
            <person name="Ellison S."/>
            <person name="Senalik D."/>
            <person name="Zeng P."/>
            <person name="Satapoomin P."/>
            <person name="Huang J."/>
            <person name="Bowman M."/>
            <person name="Iovene M."/>
            <person name="Sanseverino W."/>
            <person name="Cavagnaro P."/>
            <person name="Yildiz M."/>
            <person name="Macko-Podgorni A."/>
            <person name="Moranska E."/>
            <person name="Grzebelus E."/>
            <person name="Grzebelus D."/>
            <person name="Ashrafi H."/>
            <person name="Zheng Z."/>
            <person name="Cheng S."/>
            <person name="Spooner D."/>
            <person name="Van Deynze A."/>
            <person name="Simon P."/>
        </authorList>
    </citation>
    <scope>NUCLEOTIDE SEQUENCE</scope>
    <source>
        <tissue evidence="1">Leaf</tissue>
    </source>
</reference>
<organism evidence="1 2">
    <name type="scientific">Daucus carota subsp. sativus</name>
    <name type="common">Carrot</name>
    <dbReference type="NCBI Taxonomy" id="79200"/>
    <lineage>
        <taxon>Eukaryota</taxon>
        <taxon>Viridiplantae</taxon>
        <taxon>Streptophyta</taxon>
        <taxon>Embryophyta</taxon>
        <taxon>Tracheophyta</taxon>
        <taxon>Spermatophyta</taxon>
        <taxon>Magnoliopsida</taxon>
        <taxon>eudicotyledons</taxon>
        <taxon>Gunneridae</taxon>
        <taxon>Pentapetalae</taxon>
        <taxon>asterids</taxon>
        <taxon>campanulids</taxon>
        <taxon>Apiales</taxon>
        <taxon>Apiaceae</taxon>
        <taxon>Apioideae</taxon>
        <taxon>Scandiceae</taxon>
        <taxon>Daucinae</taxon>
        <taxon>Daucus</taxon>
        <taxon>Daucus sect. Daucus</taxon>
    </lineage>
</organism>
<evidence type="ECO:0000313" key="2">
    <source>
        <dbReference type="Proteomes" id="UP000077755"/>
    </source>
</evidence>
<dbReference type="AlphaFoldDB" id="A0A166AQ71"/>
<sequence length="106" mass="11888">MEQKHILMSALGVVIGVRIVLASGHIVSKWTGGANSASNAVTPQAMEEEMLNLIVYCRDSKVTFDKFPYYLRISNLQSTHGTLLQQVELSCSQDQQNFTNKCLQRR</sequence>
<proteinExistence type="predicted"/>
<dbReference type="Gramene" id="KZN01626">
    <property type="protein sequence ID" value="KZN01626"/>
    <property type="gene ID" value="DCAR_010380"/>
</dbReference>
<gene>
    <name evidence="1" type="ORF">DCAR_0311619</name>
</gene>
<evidence type="ECO:0000313" key="1">
    <source>
        <dbReference type="EMBL" id="WOG92355.1"/>
    </source>
</evidence>
<dbReference type="Proteomes" id="UP000077755">
    <property type="component" value="Chromosome 3"/>
</dbReference>
<keyword evidence="2" id="KW-1185">Reference proteome</keyword>
<reference evidence="1" key="2">
    <citation type="submission" date="2022-03" db="EMBL/GenBank/DDBJ databases">
        <title>Draft title - Genomic analysis of global carrot germplasm unveils the trajectory of domestication and the origin of high carotenoid orange carrot.</title>
        <authorList>
            <person name="Iorizzo M."/>
            <person name="Ellison S."/>
            <person name="Senalik D."/>
            <person name="Macko-Podgorni A."/>
            <person name="Grzebelus D."/>
            <person name="Bostan H."/>
            <person name="Rolling W."/>
            <person name="Curaba J."/>
            <person name="Simon P."/>
        </authorList>
    </citation>
    <scope>NUCLEOTIDE SEQUENCE</scope>
    <source>
        <tissue evidence="1">Leaf</tissue>
    </source>
</reference>
<protein>
    <submittedName>
        <fullName evidence="1">Uncharacterized protein</fullName>
    </submittedName>
</protein>
<accession>A0A166AQ71</accession>
<name>A0A166AQ71_DAUCS</name>
<dbReference type="EMBL" id="CP093345">
    <property type="protein sequence ID" value="WOG92355.1"/>
    <property type="molecule type" value="Genomic_DNA"/>
</dbReference>